<evidence type="ECO:0000256" key="1">
    <source>
        <dbReference type="SAM" id="MobiDB-lite"/>
    </source>
</evidence>
<proteinExistence type="predicted"/>
<reference evidence="2" key="1">
    <citation type="submission" date="2011-10" db="EMBL/GenBank/DDBJ databases">
        <title>The Genome Sequence of Oxalobacter formigenes HOxBLS.</title>
        <authorList>
            <consortium name="The Broad Institute Genome Sequencing Platform"/>
            <person name="Earl A."/>
            <person name="Ward D."/>
            <person name="Feldgarden M."/>
            <person name="Gevers D."/>
            <person name="Allison M.J."/>
            <person name="Humphrey S."/>
            <person name="Young S.K."/>
            <person name="Zeng Q."/>
            <person name="Gargeya S."/>
            <person name="Fitzgerald M."/>
            <person name="Haas B."/>
            <person name="Abouelleil A."/>
            <person name="Alvarado L."/>
            <person name="Arachchi H.M."/>
            <person name="Berlin A."/>
            <person name="Brown A."/>
            <person name="Chapman S.B."/>
            <person name="Chen Z."/>
            <person name="Dunbar C."/>
            <person name="Freedman E."/>
            <person name="Gearin G."/>
            <person name="Goldberg J."/>
            <person name="Griggs A."/>
            <person name="Gujja S."/>
            <person name="Heiman D."/>
            <person name="Howarth C."/>
            <person name="Larson L."/>
            <person name="Lui A."/>
            <person name="MacDonald P.J.P."/>
            <person name="Montmayeur A."/>
            <person name="Murphy C."/>
            <person name="Neiman D."/>
            <person name="Pearson M."/>
            <person name="Priest M."/>
            <person name="Roberts A."/>
            <person name="Saif S."/>
            <person name="Shea T."/>
            <person name="Shenoy N."/>
            <person name="Sisk P."/>
            <person name="Stolte C."/>
            <person name="Sykes S."/>
            <person name="Wortman J."/>
            <person name="Nusbaum C."/>
            <person name="Birren B."/>
        </authorList>
    </citation>
    <scope>NUCLEOTIDE SEQUENCE [LARGE SCALE GENOMIC DNA]</scope>
    <source>
        <strain evidence="2">HOxBLS</strain>
    </source>
</reference>
<evidence type="ECO:0000313" key="3">
    <source>
        <dbReference type="Proteomes" id="UP000003973"/>
    </source>
</evidence>
<dbReference type="EMBL" id="ACDP02000029">
    <property type="protein sequence ID" value="EQM95112.1"/>
    <property type="molecule type" value="Genomic_DNA"/>
</dbReference>
<accession>T5LPG6</accession>
<organism evidence="2 3">
    <name type="scientific">Oxalobacter paraformigenes</name>
    <dbReference type="NCBI Taxonomy" id="556268"/>
    <lineage>
        <taxon>Bacteria</taxon>
        <taxon>Pseudomonadati</taxon>
        <taxon>Pseudomonadota</taxon>
        <taxon>Betaproteobacteria</taxon>
        <taxon>Burkholderiales</taxon>
        <taxon>Oxalobacteraceae</taxon>
        <taxon>Oxalobacter</taxon>
    </lineage>
</organism>
<dbReference type="AlphaFoldDB" id="T5LPG6"/>
<comment type="caution">
    <text evidence="2">The sequence shown here is derived from an EMBL/GenBank/DDBJ whole genome shotgun (WGS) entry which is preliminary data.</text>
</comment>
<feature type="compositionally biased region" description="Polar residues" evidence="1">
    <location>
        <begin position="43"/>
        <end position="56"/>
    </location>
</feature>
<dbReference type="Proteomes" id="UP000003973">
    <property type="component" value="Unassembled WGS sequence"/>
</dbReference>
<dbReference type="HOGENOM" id="CLU_2047336_0_0_4"/>
<keyword evidence="3" id="KW-1185">Reference proteome</keyword>
<feature type="region of interest" description="Disordered" evidence="1">
    <location>
        <begin position="26"/>
        <end position="56"/>
    </location>
</feature>
<name>T5LPG6_9BURK</name>
<protein>
    <submittedName>
        <fullName evidence="2">Uncharacterized protein</fullName>
    </submittedName>
</protein>
<sequence>MKHSLCASLWHDALIRNRLFRMQRVEGGISQPDSTGRAEKISGDTTSRQAAPKSRNNADFMQGMQKIYLFFYLKRKVVLKRSYPWPKVTVKVVPAPSWLSMAICQFRASQIRLAIESPRP</sequence>
<evidence type="ECO:0000313" key="2">
    <source>
        <dbReference type="EMBL" id="EQM95112.1"/>
    </source>
</evidence>
<gene>
    <name evidence="2" type="ORF">OFAG_02336</name>
</gene>